<keyword evidence="3" id="KW-0255">Endonuclease</keyword>
<organism evidence="3 4">
    <name type="scientific">Streptomyces vinaceus</name>
    <dbReference type="NCBI Taxonomy" id="1960"/>
    <lineage>
        <taxon>Bacteria</taxon>
        <taxon>Bacillati</taxon>
        <taxon>Actinomycetota</taxon>
        <taxon>Actinomycetes</taxon>
        <taxon>Kitasatosporales</taxon>
        <taxon>Streptomycetaceae</taxon>
        <taxon>Streptomyces</taxon>
    </lineage>
</organism>
<dbReference type="GeneID" id="95611962"/>
<dbReference type="AlphaFoldDB" id="A0A5J6J548"/>
<evidence type="ECO:0000256" key="1">
    <source>
        <dbReference type="SAM" id="MobiDB-lite"/>
    </source>
</evidence>
<dbReference type="CDD" id="cd00085">
    <property type="entry name" value="HNHc"/>
    <property type="match status" value="1"/>
</dbReference>
<dbReference type="GO" id="GO:0008270">
    <property type="term" value="F:zinc ion binding"/>
    <property type="evidence" value="ECO:0007669"/>
    <property type="project" value="InterPro"/>
</dbReference>
<keyword evidence="4" id="KW-1185">Reference proteome</keyword>
<keyword evidence="3" id="KW-0378">Hydrolase</keyword>
<accession>A0A5J6J548</accession>
<feature type="domain" description="HNH" evidence="2">
    <location>
        <begin position="140"/>
        <end position="193"/>
    </location>
</feature>
<evidence type="ECO:0000259" key="2">
    <source>
        <dbReference type="Pfam" id="PF01844"/>
    </source>
</evidence>
<dbReference type="Proteomes" id="UP000325563">
    <property type="component" value="Chromosome"/>
</dbReference>
<evidence type="ECO:0000313" key="3">
    <source>
        <dbReference type="EMBL" id="QEV46327.1"/>
    </source>
</evidence>
<dbReference type="InterPro" id="IPR003615">
    <property type="entry name" value="HNH_nuc"/>
</dbReference>
<dbReference type="InterPro" id="IPR002711">
    <property type="entry name" value="HNH"/>
</dbReference>
<reference evidence="3 4" key="1">
    <citation type="submission" date="2017-09" db="EMBL/GenBank/DDBJ databases">
        <authorList>
            <person name="Lee N."/>
            <person name="Cho B.-K."/>
        </authorList>
    </citation>
    <scope>NUCLEOTIDE SEQUENCE [LARGE SCALE GENOMIC DNA]</scope>
    <source>
        <strain evidence="3 4">ATCC 27476</strain>
    </source>
</reference>
<dbReference type="GO" id="GO:0004519">
    <property type="term" value="F:endonuclease activity"/>
    <property type="evidence" value="ECO:0007669"/>
    <property type="project" value="UniProtKB-KW"/>
</dbReference>
<dbReference type="GO" id="GO:0003676">
    <property type="term" value="F:nucleic acid binding"/>
    <property type="evidence" value="ECO:0007669"/>
    <property type="project" value="InterPro"/>
</dbReference>
<dbReference type="Gene3D" id="1.10.30.50">
    <property type="match status" value="1"/>
</dbReference>
<evidence type="ECO:0000313" key="4">
    <source>
        <dbReference type="Proteomes" id="UP000325563"/>
    </source>
</evidence>
<sequence length="266" mass="30671">MPVETSEYDETRAPDGAPWWDLTIQPGTKAKPFGQEKRLAAWLWFNKSLGDTFTMRELRAALGPDIADNAEHLNRRLRELRKCDWSIPSQRTDSTLAQDEYRLKAKGGRIWLPGEREKYKKFAPSARIRRLVMDQDGSRCRICGLGPDDTYYEDGERVRLTIGHLVPQERLKSRGARDDLSNWRTECSRCNETMRDEVPDPEQLDEVLAGLKRLTAKEAGELLDWMRKGERPRSRVDQAYDRARRLAAPDRDRVTGKLAERLGETG</sequence>
<proteinExistence type="predicted"/>
<gene>
    <name evidence="3" type="ORF">CP980_15555</name>
</gene>
<keyword evidence="3" id="KW-0540">Nuclease</keyword>
<feature type="region of interest" description="Disordered" evidence="1">
    <location>
        <begin position="247"/>
        <end position="266"/>
    </location>
</feature>
<dbReference type="KEGG" id="svn:CP980_15555"/>
<name>A0A5J6J548_STRVI</name>
<dbReference type="Pfam" id="PF01844">
    <property type="entry name" value="HNH"/>
    <property type="match status" value="1"/>
</dbReference>
<dbReference type="RefSeq" id="WP_150528400.1">
    <property type="nucleotide sequence ID" value="NZ_BNBW01000017.1"/>
</dbReference>
<dbReference type="EMBL" id="CP023692">
    <property type="protein sequence ID" value="QEV46327.1"/>
    <property type="molecule type" value="Genomic_DNA"/>
</dbReference>
<protein>
    <submittedName>
        <fullName evidence="3">HNH endonuclease</fullName>
    </submittedName>
</protein>